<dbReference type="Proteomes" id="UP000314294">
    <property type="component" value="Unassembled WGS sequence"/>
</dbReference>
<organism evidence="2 3">
    <name type="scientific">Liparis tanakae</name>
    <name type="common">Tanaka's snailfish</name>
    <dbReference type="NCBI Taxonomy" id="230148"/>
    <lineage>
        <taxon>Eukaryota</taxon>
        <taxon>Metazoa</taxon>
        <taxon>Chordata</taxon>
        <taxon>Craniata</taxon>
        <taxon>Vertebrata</taxon>
        <taxon>Euteleostomi</taxon>
        <taxon>Actinopterygii</taxon>
        <taxon>Neopterygii</taxon>
        <taxon>Teleostei</taxon>
        <taxon>Neoteleostei</taxon>
        <taxon>Acanthomorphata</taxon>
        <taxon>Eupercaria</taxon>
        <taxon>Perciformes</taxon>
        <taxon>Cottioidei</taxon>
        <taxon>Cottales</taxon>
        <taxon>Liparidae</taxon>
        <taxon>Liparis</taxon>
    </lineage>
</organism>
<proteinExistence type="predicted"/>
<keyword evidence="3" id="KW-1185">Reference proteome</keyword>
<evidence type="ECO:0000256" key="1">
    <source>
        <dbReference type="SAM" id="MobiDB-lite"/>
    </source>
</evidence>
<protein>
    <submittedName>
        <fullName evidence="2">Uncharacterized protein</fullName>
    </submittedName>
</protein>
<comment type="caution">
    <text evidence="2">The sequence shown here is derived from an EMBL/GenBank/DDBJ whole genome shotgun (WGS) entry which is preliminary data.</text>
</comment>
<reference evidence="2 3" key="1">
    <citation type="submission" date="2019-03" db="EMBL/GenBank/DDBJ databases">
        <title>First draft genome of Liparis tanakae, snailfish: a comprehensive survey of snailfish specific genes.</title>
        <authorList>
            <person name="Kim W."/>
            <person name="Song I."/>
            <person name="Jeong J.-H."/>
            <person name="Kim D."/>
            <person name="Kim S."/>
            <person name="Ryu S."/>
            <person name="Song J.Y."/>
            <person name="Lee S.K."/>
        </authorList>
    </citation>
    <scope>NUCLEOTIDE SEQUENCE [LARGE SCALE GENOMIC DNA]</scope>
    <source>
        <tissue evidence="2">Muscle</tissue>
    </source>
</reference>
<evidence type="ECO:0000313" key="2">
    <source>
        <dbReference type="EMBL" id="TNN44610.1"/>
    </source>
</evidence>
<name>A0A4Z2FUP5_9TELE</name>
<gene>
    <name evidence="2" type="ORF">EYF80_045180</name>
</gene>
<evidence type="ECO:0000313" key="3">
    <source>
        <dbReference type="Proteomes" id="UP000314294"/>
    </source>
</evidence>
<dbReference type="EMBL" id="SRLO01000893">
    <property type="protein sequence ID" value="TNN44610.1"/>
    <property type="molecule type" value="Genomic_DNA"/>
</dbReference>
<dbReference type="AlphaFoldDB" id="A0A4Z2FUP5"/>
<accession>A0A4Z2FUP5</accession>
<sequence>MSFATVSHVKRKPPQPYRGEILPLNCPGGGDGGGRRRRRDTCQRRPRCPLIRWKQWTVDARKKLVMMATTDTEMPEKMMMSRSVSVSVAWHSRKLSLESWLRETRRPSMGSEHSMPSTPRAERENEIRQIYENRGGERQIYGNLGTNVFVWRTLRNDITEKGKHAVYLIYFEVCRPTQRRYTPGKGQLTDHV</sequence>
<feature type="region of interest" description="Disordered" evidence="1">
    <location>
        <begin position="1"/>
        <end position="43"/>
    </location>
</feature>